<gene>
    <name evidence="2" type="ordered locus">Srot_1811</name>
</gene>
<dbReference type="OrthoDB" id="3881096at2"/>
<feature type="compositionally biased region" description="Polar residues" evidence="1">
    <location>
        <begin position="321"/>
        <end position="331"/>
    </location>
</feature>
<feature type="compositionally biased region" description="Polar residues" evidence="1">
    <location>
        <begin position="288"/>
        <end position="314"/>
    </location>
</feature>
<dbReference type="RefSeq" id="WP_013138724.1">
    <property type="nucleotide sequence ID" value="NC_014168.1"/>
</dbReference>
<reference evidence="2 3" key="1">
    <citation type="journal article" date="2010" name="Stand. Genomic Sci.">
        <title>Complete genome sequence of Segniliparus rotundus type strain (CDC 1076).</title>
        <authorList>
            <person name="Sikorski J."/>
            <person name="Lapidus A."/>
            <person name="Copeland A."/>
            <person name="Misra M."/>
            <person name="Glavina Del Rio T."/>
            <person name="Nolan M."/>
            <person name="Lucas S."/>
            <person name="Chen F."/>
            <person name="Tice H."/>
            <person name="Cheng J.F."/>
            <person name="Jando M."/>
            <person name="Schneider S."/>
            <person name="Bruce D."/>
            <person name="Goodwin L."/>
            <person name="Pitluck S."/>
            <person name="Liolios K."/>
            <person name="Mikhailova N."/>
            <person name="Pati A."/>
            <person name="Ivanova N."/>
            <person name="Mavromatis K."/>
            <person name="Chen A."/>
            <person name="Palaniappan K."/>
            <person name="Chertkov O."/>
            <person name="Land M."/>
            <person name="Hauser L."/>
            <person name="Chang Y.J."/>
            <person name="Jeffries C.D."/>
            <person name="Brettin T."/>
            <person name="Detter J.C."/>
            <person name="Han C."/>
            <person name="Rohde M."/>
            <person name="Goker M."/>
            <person name="Bristow J."/>
            <person name="Eisen J.A."/>
            <person name="Markowitz V."/>
            <person name="Hugenholtz P."/>
            <person name="Kyrpides N.C."/>
            <person name="Klenk H.P."/>
        </authorList>
    </citation>
    <scope>NUCLEOTIDE SEQUENCE [LARGE SCALE GENOMIC DNA]</scope>
    <source>
        <strain evidence="3">ATCC BAA-972 / CDC 1076 / CIP 108378 / DSM 44985 / JCM 13578</strain>
    </source>
</reference>
<organism evidence="2 3">
    <name type="scientific">Segniliparus rotundus (strain ATCC BAA-972 / CDC 1076 / CIP 108378 / DSM 44985 / JCM 13578)</name>
    <dbReference type="NCBI Taxonomy" id="640132"/>
    <lineage>
        <taxon>Bacteria</taxon>
        <taxon>Bacillati</taxon>
        <taxon>Actinomycetota</taxon>
        <taxon>Actinomycetes</taxon>
        <taxon>Mycobacteriales</taxon>
        <taxon>Segniliparaceae</taxon>
        <taxon>Segniliparus</taxon>
    </lineage>
</organism>
<accession>D6Z8J1</accession>
<sequence>MSRPSQLRSTIDSATSSAKGQRPAEDAGVAGVRAATRDPFAEASSLLVHLVINRVPPIKHVLDKVTLDEGAAMALAQQWSDEFPAALREQRDALVSTRESISQNWEGEGASKTYQDRQRELEDLADSLAAACEGAGFLTSAVNELMVGVREQIIEWIAQLVSMLMRRLISVVATFWIPIVGEINEAAFIFEGVARVVETIERITSLITRVEGILGEVSSVAQVLGGSTQQVQQLGSALGEVPQGLGASPLRALGRVGSVRQSGLTGSHGAVIRSVVPRRSKSPGGSAHAQSAGTSTRGLGSQTGATPSASSGTHPQGGAVNASTRSLSPDSGTRGPVTRSQTAAERAQSSNANAQAEQARLDARARDLHSRLVNARTGEPDTRAQNSRTSVAMSTREGRDVLAGGGRDLNPSQRQAAGPNDVVATQPGAHAEVTAINGARAAGLTPSQIAVSRPICDNCQDAIQQSGGTVHPDRMGATWP</sequence>
<feature type="region of interest" description="Disordered" evidence="1">
    <location>
        <begin position="1"/>
        <end position="30"/>
    </location>
</feature>
<feature type="compositionally biased region" description="Polar residues" evidence="1">
    <location>
        <begin position="1"/>
        <end position="19"/>
    </location>
</feature>
<dbReference type="eggNOG" id="COG0840">
    <property type="taxonomic scope" value="Bacteria"/>
</dbReference>
<evidence type="ECO:0000313" key="3">
    <source>
        <dbReference type="Proteomes" id="UP000002247"/>
    </source>
</evidence>
<dbReference type="STRING" id="640132.Srot_1811"/>
<keyword evidence="3" id="KW-1185">Reference proteome</keyword>
<evidence type="ECO:0000313" key="2">
    <source>
        <dbReference type="EMBL" id="ADG98271.1"/>
    </source>
</evidence>
<feature type="compositionally biased region" description="Basic and acidic residues" evidence="1">
    <location>
        <begin position="359"/>
        <end position="370"/>
    </location>
</feature>
<feature type="compositionally biased region" description="Polar residues" evidence="1">
    <location>
        <begin position="383"/>
        <end position="393"/>
    </location>
</feature>
<dbReference type="HOGENOM" id="CLU_568460_0_0_11"/>
<dbReference type="Proteomes" id="UP000002247">
    <property type="component" value="Chromosome"/>
</dbReference>
<evidence type="ECO:0000256" key="1">
    <source>
        <dbReference type="SAM" id="MobiDB-lite"/>
    </source>
</evidence>
<dbReference type="KEGG" id="srt:Srot_1811"/>
<dbReference type="EMBL" id="CP001958">
    <property type="protein sequence ID" value="ADG98271.1"/>
    <property type="molecule type" value="Genomic_DNA"/>
</dbReference>
<feature type="region of interest" description="Disordered" evidence="1">
    <location>
        <begin position="402"/>
        <end position="421"/>
    </location>
</feature>
<protein>
    <submittedName>
        <fullName evidence="2">Uncharacterized protein</fullName>
    </submittedName>
</protein>
<name>D6Z8J1_SEGRD</name>
<feature type="region of interest" description="Disordered" evidence="1">
    <location>
        <begin position="261"/>
        <end position="396"/>
    </location>
</feature>
<feature type="compositionally biased region" description="Low complexity" evidence="1">
    <location>
        <begin position="343"/>
        <end position="358"/>
    </location>
</feature>
<dbReference type="AlphaFoldDB" id="D6Z8J1"/>
<proteinExistence type="predicted"/>